<reference evidence="10" key="1">
    <citation type="submission" date="2014-06" db="EMBL/GenBank/DDBJ databases">
        <authorList>
            <person name="Winans N.J."/>
            <person name="Newell P.D."/>
            <person name="Douglas A.E."/>
        </authorList>
    </citation>
    <scope>NUCLEOTIDE SEQUENCE [LARGE SCALE GENOMIC DNA]</scope>
    <source>
        <strain evidence="10">DmL_052</strain>
    </source>
</reference>
<evidence type="ECO:0000313" key="9">
    <source>
        <dbReference type="EMBL" id="OUI79352.1"/>
    </source>
</evidence>
<keyword evidence="3" id="KW-1003">Cell membrane</keyword>
<accession>A0A251ZXJ1</accession>
<evidence type="ECO:0000256" key="8">
    <source>
        <dbReference type="SAM" id="Phobius"/>
    </source>
</evidence>
<proteinExistence type="predicted"/>
<dbReference type="AlphaFoldDB" id="A0A251ZXJ1"/>
<comment type="caution">
    <text evidence="9">The sequence shown here is derived from an EMBL/GenBank/DDBJ whole genome shotgun (WGS) entry which is preliminary data.</text>
</comment>
<keyword evidence="2" id="KW-0813">Transport</keyword>
<evidence type="ECO:0000256" key="6">
    <source>
        <dbReference type="ARBA" id="ARBA00022989"/>
    </source>
</evidence>
<dbReference type="Proteomes" id="UP000194946">
    <property type="component" value="Unassembled WGS sequence"/>
</dbReference>
<dbReference type="GO" id="GO:0005886">
    <property type="term" value="C:plasma membrane"/>
    <property type="evidence" value="ECO:0007669"/>
    <property type="project" value="UniProtKB-SubCell"/>
</dbReference>
<dbReference type="PANTHER" id="PTHR35334">
    <property type="entry name" value="SERINE TRANSPORTER"/>
    <property type="match status" value="1"/>
</dbReference>
<gene>
    <name evidence="9" type="ORF">HK18_01965</name>
</gene>
<dbReference type="PANTHER" id="PTHR35334:SF2">
    <property type="entry name" value="SERINE TRANSPORTER SDAC"/>
    <property type="match status" value="1"/>
</dbReference>
<protein>
    <submittedName>
        <fullName evidence="9">Serine/threonine protein kinase</fullName>
    </submittedName>
</protein>
<comment type="subcellular location">
    <subcellularLocation>
        <location evidence="1">Cell inner membrane</location>
        <topology evidence="1">Multi-pass membrane protein</topology>
    </subcellularLocation>
</comment>
<keyword evidence="9" id="KW-0418">Kinase</keyword>
<evidence type="ECO:0000256" key="7">
    <source>
        <dbReference type="ARBA" id="ARBA00023136"/>
    </source>
</evidence>
<name>A0A251ZXJ1_9PROT</name>
<keyword evidence="5 8" id="KW-0812">Transmembrane</keyword>
<sequence length="424" mass="46824">MEKDNSDAMPKWGSTDTIWMLSLYGTAIGAGVLFLPINAASGGLIPLLVMAVLAFPMTFLAHRALCRFVLSGNADDITVVVEQQFGKQLGYIITVLYCFSIYPILLMYSVSLTNTIESFIQYQLHFPPPSRAVISFILIAGLMLIVQFGEMLIVNVMSALVYPFIAILMIIALCLIPQWTGEIFRNISLSGAVHQGGNGLILTLWLLIPVTVFSFNHSPIISPLAVAKTKEYGKFAEQKCSQIIKYSNILMVVTVLFFVFSCALCLTPENLQEAKVQNISILSYLANHFHTPFLTWVAPLVAFIAMCKSFLGHYLGAKEGIYGVVIKTFKFADVKVHETSKALHVCTIVFIFITAWIVSIYNPNVLNLIESISGPLFALLLFLMPMYAIHTVPALSKYKGKKSNIFVTIIGAIAVSAAVYQFFI</sequence>
<dbReference type="InterPro" id="IPR018227">
    <property type="entry name" value="Amino_acid_transport_2"/>
</dbReference>
<keyword evidence="6 8" id="KW-1133">Transmembrane helix</keyword>
<feature type="transmembrane region" description="Helical" evidence="8">
    <location>
        <begin position="89"/>
        <end position="110"/>
    </location>
</feature>
<evidence type="ECO:0000256" key="5">
    <source>
        <dbReference type="ARBA" id="ARBA00022692"/>
    </source>
</evidence>
<evidence type="ECO:0000256" key="4">
    <source>
        <dbReference type="ARBA" id="ARBA00022519"/>
    </source>
</evidence>
<keyword evidence="9" id="KW-0723">Serine/threonine-protein kinase</keyword>
<keyword evidence="9" id="KW-0808">Transferase</keyword>
<organism evidence="9 10">
    <name type="scientific">Commensalibacter intestini</name>
    <dbReference type="NCBI Taxonomy" id="479936"/>
    <lineage>
        <taxon>Bacteria</taxon>
        <taxon>Pseudomonadati</taxon>
        <taxon>Pseudomonadota</taxon>
        <taxon>Alphaproteobacteria</taxon>
        <taxon>Acetobacterales</taxon>
        <taxon>Acetobacteraceae</taxon>
    </lineage>
</organism>
<keyword evidence="10" id="KW-1185">Reference proteome</keyword>
<dbReference type="GO" id="GO:0004674">
    <property type="term" value="F:protein serine/threonine kinase activity"/>
    <property type="evidence" value="ECO:0007669"/>
    <property type="project" value="UniProtKB-KW"/>
</dbReference>
<feature type="transmembrane region" description="Helical" evidence="8">
    <location>
        <begin position="43"/>
        <end position="61"/>
    </location>
</feature>
<feature type="transmembrane region" description="Helical" evidence="8">
    <location>
        <begin position="404"/>
        <end position="423"/>
    </location>
</feature>
<evidence type="ECO:0000256" key="1">
    <source>
        <dbReference type="ARBA" id="ARBA00004429"/>
    </source>
</evidence>
<dbReference type="Pfam" id="PF03222">
    <property type="entry name" value="Trp_Tyr_perm"/>
    <property type="match status" value="1"/>
</dbReference>
<feature type="transmembrane region" description="Helical" evidence="8">
    <location>
        <begin position="160"/>
        <end position="180"/>
    </location>
</feature>
<feature type="transmembrane region" description="Helical" evidence="8">
    <location>
        <begin position="373"/>
        <end position="392"/>
    </location>
</feature>
<dbReference type="GO" id="GO:0003333">
    <property type="term" value="P:amino acid transmembrane transport"/>
    <property type="evidence" value="ECO:0007669"/>
    <property type="project" value="InterPro"/>
</dbReference>
<feature type="transmembrane region" description="Helical" evidence="8">
    <location>
        <begin position="18"/>
        <end position="37"/>
    </location>
</feature>
<keyword evidence="7 8" id="KW-0472">Membrane</keyword>
<dbReference type="EMBL" id="JOPB01000001">
    <property type="protein sequence ID" value="OUI79352.1"/>
    <property type="molecule type" value="Genomic_DNA"/>
</dbReference>
<feature type="transmembrane region" description="Helical" evidence="8">
    <location>
        <begin position="342"/>
        <end position="361"/>
    </location>
</feature>
<feature type="transmembrane region" description="Helical" evidence="8">
    <location>
        <begin position="289"/>
        <end position="311"/>
    </location>
</feature>
<feature type="transmembrane region" description="Helical" evidence="8">
    <location>
        <begin position="248"/>
        <end position="269"/>
    </location>
</feature>
<feature type="transmembrane region" description="Helical" evidence="8">
    <location>
        <begin position="200"/>
        <end position="227"/>
    </location>
</feature>
<dbReference type="Gene3D" id="1.20.1740.10">
    <property type="entry name" value="Amino acid/polyamine transporter I"/>
    <property type="match status" value="1"/>
</dbReference>
<feature type="transmembrane region" description="Helical" evidence="8">
    <location>
        <begin position="130"/>
        <end position="148"/>
    </location>
</feature>
<evidence type="ECO:0000256" key="2">
    <source>
        <dbReference type="ARBA" id="ARBA00022448"/>
    </source>
</evidence>
<keyword evidence="4" id="KW-0997">Cell inner membrane</keyword>
<evidence type="ECO:0000313" key="10">
    <source>
        <dbReference type="Proteomes" id="UP000194946"/>
    </source>
</evidence>
<evidence type="ECO:0000256" key="3">
    <source>
        <dbReference type="ARBA" id="ARBA00022475"/>
    </source>
</evidence>